<protein>
    <submittedName>
        <fullName evidence="1">Uncharacterized protein</fullName>
    </submittedName>
</protein>
<proteinExistence type="predicted"/>
<organism evidence="1 2">
    <name type="scientific">Acetivibrio ethanolgignens</name>
    <dbReference type="NCBI Taxonomy" id="290052"/>
    <lineage>
        <taxon>Bacteria</taxon>
        <taxon>Bacillati</taxon>
        <taxon>Bacillota</taxon>
        <taxon>Clostridia</taxon>
        <taxon>Eubacteriales</taxon>
        <taxon>Oscillospiraceae</taxon>
        <taxon>Acetivibrio</taxon>
    </lineage>
</organism>
<dbReference type="RefSeq" id="WP_058352215.1">
    <property type="nucleotide sequence ID" value="NZ_CABMMD010000113.1"/>
</dbReference>
<evidence type="ECO:0000313" key="1">
    <source>
        <dbReference type="EMBL" id="KSV59507.1"/>
    </source>
</evidence>
<gene>
    <name evidence="1" type="ORF">ASU35_08330</name>
</gene>
<keyword evidence="2" id="KW-1185">Reference proteome</keyword>
<name>A0A0V8QGH5_9FIRM</name>
<dbReference type="AlphaFoldDB" id="A0A0V8QGH5"/>
<dbReference type="EMBL" id="LNAM01000113">
    <property type="protein sequence ID" value="KSV59507.1"/>
    <property type="molecule type" value="Genomic_DNA"/>
</dbReference>
<comment type="caution">
    <text evidence="1">The sequence shown here is derived from an EMBL/GenBank/DDBJ whole genome shotgun (WGS) entry which is preliminary data.</text>
</comment>
<evidence type="ECO:0000313" key="2">
    <source>
        <dbReference type="Proteomes" id="UP000054874"/>
    </source>
</evidence>
<sequence length="71" mass="8303">MSFFNSMGKVAVACGKHIIEDAEKRNKRILKYKDRNNKYDDQKLMEKYRHSSGEEKIACAMLLKERGYGND</sequence>
<accession>A0A0V8QGH5</accession>
<dbReference type="Proteomes" id="UP000054874">
    <property type="component" value="Unassembled WGS sequence"/>
</dbReference>
<reference evidence="1 2" key="1">
    <citation type="submission" date="2015-11" db="EMBL/GenBank/DDBJ databases">
        <title>Butyribacter intestini gen. nov., sp. nov., a butyric acid-producing bacterium of the family Lachnospiraceae isolated from the human faeces.</title>
        <authorList>
            <person name="Zou Y."/>
            <person name="Xue W."/>
            <person name="Luo G."/>
            <person name="Lv M."/>
        </authorList>
    </citation>
    <scope>NUCLEOTIDE SEQUENCE [LARGE SCALE GENOMIC DNA]</scope>
    <source>
        <strain evidence="1 2">ACET-33324</strain>
    </source>
</reference>
<dbReference type="STRING" id="290052.ASU35_08330"/>